<dbReference type="EMBL" id="FO681347">
    <property type="protein sequence ID" value="CCV63581.1"/>
    <property type="molecule type" value="Genomic_DNA"/>
</dbReference>
<evidence type="ECO:0000313" key="3">
    <source>
        <dbReference type="Proteomes" id="UP000032740"/>
    </source>
</evidence>
<sequence length="70" mass="8096">MQEFILRGEFITIAQFLKVNDYITSGGQTKFFLVENEVLLNGIPIIERKKKLKNGDVVTVNKNKYVITYD</sequence>
<dbReference type="GO" id="GO:0003723">
    <property type="term" value="F:RNA binding"/>
    <property type="evidence" value="ECO:0007669"/>
    <property type="project" value="UniProtKB-KW"/>
</dbReference>
<evidence type="ECO:0000313" key="2">
    <source>
        <dbReference type="EMBL" id="CCV63581.1"/>
    </source>
</evidence>
<dbReference type="AlphaFoldDB" id="U4KQT1"/>
<keyword evidence="1" id="KW-0694">RNA-binding</keyword>
<keyword evidence="3" id="KW-1185">Reference proteome</keyword>
<dbReference type="OrthoDB" id="384916at2"/>
<dbReference type="Proteomes" id="UP000032740">
    <property type="component" value="Chromosome"/>
</dbReference>
<accession>U4KQT1</accession>
<organism evidence="2 3">
    <name type="scientific">Alteracholeplasma palmae (strain ATCC 49389 / J233)</name>
    <name type="common">Acholeplasma palmae</name>
    <dbReference type="NCBI Taxonomy" id="1318466"/>
    <lineage>
        <taxon>Bacteria</taxon>
        <taxon>Bacillati</taxon>
        <taxon>Mycoplasmatota</taxon>
        <taxon>Mollicutes</taxon>
        <taxon>Acholeplasmatales</taxon>
        <taxon>Acholeplasmataceae</taxon>
        <taxon>Acholeplasma</taxon>
    </lineage>
</organism>
<dbReference type="InterPro" id="IPR036986">
    <property type="entry name" value="S4_RNA-bd_sf"/>
</dbReference>
<proteinExistence type="predicted"/>
<dbReference type="Pfam" id="PF13275">
    <property type="entry name" value="S4_2"/>
    <property type="match status" value="1"/>
</dbReference>
<name>U4KQT1_ALTPJ</name>
<dbReference type="Gene3D" id="3.10.290.10">
    <property type="entry name" value="RNA-binding S4 domain"/>
    <property type="match status" value="1"/>
</dbReference>
<protein>
    <submittedName>
        <fullName evidence="2">S4 domain protein YaaA</fullName>
    </submittedName>
</protein>
<evidence type="ECO:0000256" key="1">
    <source>
        <dbReference type="PROSITE-ProRule" id="PRU00182"/>
    </source>
</evidence>
<dbReference type="HOGENOM" id="CLU_127162_2_2_14"/>
<dbReference type="RefSeq" id="WP_026653754.1">
    <property type="nucleotide sequence ID" value="NC_022538.1"/>
</dbReference>
<dbReference type="KEGG" id="apal:BN85400040"/>
<dbReference type="SUPFAM" id="SSF55174">
    <property type="entry name" value="Alpha-L RNA-binding motif"/>
    <property type="match status" value="1"/>
</dbReference>
<gene>
    <name evidence="2" type="primary">yaaA</name>
    <name evidence="2" type="ORF">BN85400040</name>
</gene>
<dbReference type="PROSITE" id="PS50889">
    <property type="entry name" value="S4"/>
    <property type="match status" value="1"/>
</dbReference>
<reference evidence="2 3" key="1">
    <citation type="journal article" date="2013" name="J. Mol. Microbiol. Biotechnol.">
        <title>Analysis of the Complete Genomes of Acholeplasma brassicae , A. palmae and A. laidlawii and Their Comparison to the Obligate Parasites from ' Candidatus Phytoplasma'.</title>
        <authorList>
            <person name="Kube M."/>
            <person name="Siewert C."/>
            <person name="Migdoll A.M."/>
            <person name="Duduk B."/>
            <person name="Holz S."/>
            <person name="Rabus R."/>
            <person name="Seemuller E."/>
            <person name="Mitrovic J."/>
            <person name="Muller I."/>
            <person name="Buttner C."/>
            <person name="Reinhardt R."/>
        </authorList>
    </citation>
    <scope>NUCLEOTIDE SEQUENCE [LARGE SCALE GENOMIC DNA]</scope>
    <source>
        <strain evidence="2 3">J233</strain>
    </source>
</reference>
<dbReference type="STRING" id="1318466.BN85400040"/>